<proteinExistence type="predicted"/>
<gene>
    <name evidence="1" type="ORF">V2V91_02595</name>
</gene>
<dbReference type="EMBL" id="JAZHOV010000001">
    <property type="protein sequence ID" value="MEF2254027.1"/>
    <property type="molecule type" value="Genomic_DNA"/>
</dbReference>
<reference evidence="1 2" key="1">
    <citation type="submission" date="2024-01" db="EMBL/GenBank/DDBJ databases">
        <title>the genome sequence of strain Microbacterium schleiferi NBRC 15075.</title>
        <authorList>
            <person name="Ding Y."/>
            <person name="Zhang G."/>
        </authorList>
    </citation>
    <scope>NUCLEOTIDE SEQUENCE [LARGE SCALE GENOMIC DNA]</scope>
    <source>
        <strain evidence="1 2">NBRC 15075</strain>
    </source>
</reference>
<comment type="caution">
    <text evidence="1">The sequence shown here is derived from an EMBL/GenBank/DDBJ whole genome shotgun (WGS) entry which is preliminary data.</text>
</comment>
<evidence type="ECO:0000313" key="2">
    <source>
        <dbReference type="Proteomes" id="UP001351900"/>
    </source>
</evidence>
<accession>A0ABU7V2Y3</accession>
<protein>
    <recommendedName>
        <fullName evidence="3">Nucleotidyl transferase AbiEii/AbiGii toxin family protein</fullName>
    </recommendedName>
</protein>
<dbReference type="Proteomes" id="UP001351900">
    <property type="component" value="Unassembled WGS sequence"/>
</dbReference>
<keyword evidence="2" id="KW-1185">Reference proteome</keyword>
<evidence type="ECO:0008006" key="3">
    <source>
        <dbReference type="Google" id="ProtNLM"/>
    </source>
</evidence>
<sequence>MAEVPLDDEGHLRFVLDYLGHELDPSILIGGWATFARVGGDISRDIDLIIGSHEVREKVRGALSELSESSHLQGTKWRGEVEGVHVDVYIPHQSELGGKLRLRVEVLADHTEDLGQGKWRLLTIDAHTISKMAALLDRPDTEKGFKDAREILRLLETGVDASSACRILARASASPQEELVGYVDAAFDLLGPRSGANKKQREQIRRWRREWVTAITREVEARPQRGRPALA</sequence>
<name>A0ABU7V2Y3_9MICO</name>
<organism evidence="1 2">
    <name type="scientific">Microbacterium schleiferi</name>
    <dbReference type="NCBI Taxonomy" id="69362"/>
    <lineage>
        <taxon>Bacteria</taxon>
        <taxon>Bacillati</taxon>
        <taxon>Actinomycetota</taxon>
        <taxon>Actinomycetes</taxon>
        <taxon>Micrococcales</taxon>
        <taxon>Microbacteriaceae</taxon>
        <taxon>Microbacterium</taxon>
    </lineage>
</organism>
<evidence type="ECO:0000313" key="1">
    <source>
        <dbReference type="EMBL" id="MEF2254027.1"/>
    </source>
</evidence>